<dbReference type="SUPFAM" id="SSF47954">
    <property type="entry name" value="Cyclin-like"/>
    <property type="match status" value="1"/>
</dbReference>
<keyword evidence="2" id="KW-0808">Transferase</keyword>
<sequence length="287" mass="31886">MNTLMGTASSPLATPLSSKSSSSSNSSTRSNDSTNTPASSVTDHESPKTDLVEALVTSSCAILQSIWTSATSTTSSKISLKSYIQELLKRSRTSYSTLQIALYYLSKRVPMQKLAACEPRRTFLSALLIASKYNQDRTYSAGAWSKMSGLPTLEINRNELALLKAMDWDAHVSYSEYEKWSSELLQMSFISRKRRSSINSITDNVEPSVVTRPVIDASYSRNYAYHAPVMTNNTTTVTAGTKRKANCDNSEPADNLCKRRAIAKNHESKNFRIYQWIVDVARETSKV</sequence>
<evidence type="ECO:0000313" key="2">
    <source>
        <dbReference type="EMBL" id="CDO56094.1"/>
    </source>
</evidence>
<evidence type="ECO:0000256" key="1">
    <source>
        <dbReference type="SAM" id="MobiDB-lite"/>
    </source>
</evidence>
<proteinExistence type="predicted"/>
<dbReference type="GO" id="GO:0016301">
    <property type="term" value="F:kinase activity"/>
    <property type="evidence" value="ECO:0007669"/>
    <property type="project" value="UniProtKB-KW"/>
</dbReference>
<dbReference type="STRING" id="1173061.A0A0J9XFN1"/>
<dbReference type="GO" id="GO:0019901">
    <property type="term" value="F:protein kinase binding"/>
    <property type="evidence" value="ECO:0007669"/>
    <property type="project" value="InterPro"/>
</dbReference>
<keyword evidence="4" id="KW-1185">Reference proteome</keyword>
<name>A0A0J9XFN1_GEOCN</name>
<evidence type="ECO:0000313" key="3">
    <source>
        <dbReference type="EMBL" id="KAF5097462.1"/>
    </source>
</evidence>
<comment type="caution">
    <text evidence="2">The sequence shown here is derived from an EMBL/GenBank/DDBJ whole genome shotgun (WGS) entry which is preliminary data.</text>
</comment>
<dbReference type="EMBL" id="CCBN010000013">
    <property type="protein sequence ID" value="CDO56094.1"/>
    <property type="molecule type" value="Genomic_DNA"/>
</dbReference>
<dbReference type="Gene3D" id="1.10.472.10">
    <property type="entry name" value="Cyclin-like"/>
    <property type="match status" value="1"/>
</dbReference>
<feature type="region of interest" description="Disordered" evidence="1">
    <location>
        <begin position="1"/>
        <end position="47"/>
    </location>
</feature>
<reference evidence="2 4" key="1">
    <citation type="submission" date="2014-03" db="EMBL/GenBank/DDBJ databases">
        <authorList>
            <person name="Casaregola S."/>
        </authorList>
    </citation>
    <scope>NUCLEOTIDE SEQUENCE [LARGE SCALE GENOMIC DNA]</scope>
    <source>
        <strain evidence="2 4">CLIB 918</strain>
    </source>
</reference>
<evidence type="ECO:0000313" key="4">
    <source>
        <dbReference type="Proteomes" id="UP000242525"/>
    </source>
</evidence>
<dbReference type="EMBL" id="QQZK01000091">
    <property type="protein sequence ID" value="KAF5097462.1"/>
    <property type="molecule type" value="Genomic_DNA"/>
</dbReference>
<dbReference type="GO" id="GO:0016538">
    <property type="term" value="F:cyclin-dependent protein serine/threonine kinase regulator activity"/>
    <property type="evidence" value="ECO:0007669"/>
    <property type="project" value="TreeGrafter"/>
</dbReference>
<dbReference type="PANTHER" id="PTHR15615:SF36">
    <property type="entry name" value="PHO85 CYCLIN-5"/>
    <property type="match status" value="1"/>
</dbReference>
<dbReference type="Proteomes" id="UP000242525">
    <property type="component" value="Unassembled WGS sequence"/>
</dbReference>
<protein>
    <submittedName>
        <fullName evidence="2">Similar to Saccharomyces cerevisiae YHR071W PCL5 Cyclin, interacts with and phosphorylated by Pho85p cyclin-dependent kinase (Cdk)</fullName>
    </submittedName>
</protein>
<keyword evidence="2" id="KW-0418">Kinase</keyword>
<dbReference type="InterPro" id="IPR013922">
    <property type="entry name" value="Cyclin_PHO80-like"/>
</dbReference>
<organism evidence="2 4">
    <name type="scientific">Geotrichum candidum</name>
    <name type="common">Oospora lactis</name>
    <name type="synonym">Dipodascus geotrichum</name>
    <dbReference type="NCBI Taxonomy" id="1173061"/>
    <lineage>
        <taxon>Eukaryota</taxon>
        <taxon>Fungi</taxon>
        <taxon>Dikarya</taxon>
        <taxon>Ascomycota</taxon>
        <taxon>Saccharomycotina</taxon>
        <taxon>Dipodascomycetes</taxon>
        <taxon>Dipodascales</taxon>
        <taxon>Dipodascaceae</taxon>
        <taxon>Geotrichum</taxon>
    </lineage>
</organism>
<dbReference type="InterPro" id="IPR036915">
    <property type="entry name" value="Cyclin-like_sf"/>
</dbReference>
<dbReference type="Pfam" id="PF08613">
    <property type="entry name" value="Cyclin"/>
    <property type="match status" value="1"/>
</dbReference>
<gene>
    <name evidence="2" type="ORF">BN980_GECA13s02892g</name>
    <name evidence="3" type="ORF">DV451_003808</name>
</gene>
<feature type="compositionally biased region" description="Low complexity" evidence="1">
    <location>
        <begin position="7"/>
        <end position="37"/>
    </location>
</feature>
<accession>A0A0J9XFN1</accession>
<dbReference type="GO" id="GO:0000307">
    <property type="term" value="C:cyclin-dependent protein kinase holoenzyme complex"/>
    <property type="evidence" value="ECO:0007669"/>
    <property type="project" value="UniProtKB-ARBA"/>
</dbReference>
<dbReference type="OrthoDB" id="286814at2759"/>
<reference evidence="3" key="3">
    <citation type="submission" date="2020-01" db="EMBL/GenBank/DDBJ databases">
        <authorList>
            <person name="Perkins V."/>
            <person name="Lessard M.-H."/>
            <person name="Dugat-Bony E."/>
            <person name="Frenette M."/>
            <person name="Labrie S."/>
        </authorList>
    </citation>
    <scope>NUCLEOTIDE SEQUENCE</scope>
    <source>
        <strain evidence="3">LMA-70</strain>
    </source>
</reference>
<dbReference type="Proteomes" id="UP000750522">
    <property type="component" value="Unassembled WGS sequence"/>
</dbReference>
<dbReference type="CDD" id="cd20557">
    <property type="entry name" value="CYCLIN_ScPCL1-like"/>
    <property type="match status" value="1"/>
</dbReference>
<dbReference type="AlphaFoldDB" id="A0A0J9XFN1"/>
<reference evidence="3" key="2">
    <citation type="journal article" date="2020" name="Front. Microbiol.">
        <title>Phenotypic and Genetic Characterization of the Cheese Ripening Yeast Geotrichum candidum.</title>
        <authorList>
            <person name="Perkins V."/>
            <person name="Vignola S."/>
            <person name="Lessard M.H."/>
            <person name="Plante P.L."/>
            <person name="Corbeil J."/>
            <person name="Dugat-Bony E."/>
            <person name="Frenette M."/>
            <person name="Labrie S."/>
        </authorList>
    </citation>
    <scope>NUCLEOTIDE SEQUENCE</scope>
    <source>
        <strain evidence="3">LMA-70</strain>
    </source>
</reference>
<dbReference type="PANTHER" id="PTHR15615">
    <property type="match status" value="1"/>
</dbReference>
<dbReference type="GO" id="GO:0005634">
    <property type="term" value="C:nucleus"/>
    <property type="evidence" value="ECO:0007669"/>
    <property type="project" value="TreeGrafter"/>
</dbReference>